<dbReference type="Pfam" id="PF00571">
    <property type="entry name" value="CBS"/>
    <property type="match status" value="4"/>
</dbReference>
<feature type="domain" description="CBS" evidence="3">
    <location>
        <begin position="230"/>
        <end position="281"/>
    </location>
</feature>
<dbReference type="CDD" id="cd04614">
    <property type="entry name" value="CBS_pair_arch2_repeat2"/>
    <property type="match status" value="1"/>
</dbReference>
<sequence length="281" mass="31449">MPEDVRIWDIVVKNVISVDVPGTRDDLLKTLKENKISGVPVSRDGHLVGIATRTDILKNLEEDQLAMLMTRNPITISPHSSVIEAAKVLLEKKIRRLPVVLDTVLIGIVTVADVMRCVANIGIEEEIKDYVNEEVTSVWDGTPLPVVTRIMDLAKMKALPVLDDAGQLTGIITDEDIIRVSKIEDYIEVFADSPGYDNDEWTWECVRNVESHYYGVSRIEQPMIPVKNIMARDVVKVSNTSKASGCALRMVRNRIDQLPVVSAKDELIGMLHDRDLMKVLL</sequence>
<comment type="caution">
    <text evidence="4">The sequence shown here is derived from an EMBL/GenBank/DDBJ whole genome shotgun (WGS) entry which is preliminary data.</text>
</comment>
<dbReference type="AlphaFoldDB" id="A0A520KYD8"/>
<dbReference type="PROSITE" id="PS51371">
    <property type="entry name" value="CBS"/>
    <property type="match status" value="4"/>
</dbReference>
<gene>
    <name evidence="4" type="ORF">EF807_01405</name>
</gene>
<proteinExistence type="predicted"/>
<protein>
    <submittedName>
        <fullName evidence="4">CBS domain-containing protein</fullName>
    </submittedName>
</protein>
<dbReference type="SUPFAM" id="SSF54631">
    <property type="entry name" value="CBS-domain pair"/>
    <property type="match status" value="2"/>
</dbReference>
<evidence type="ECO:0000313" key="4">
    <source>
        <dbReference type="EMBL" id="RZN72634.1"/>
    </source>
</evidence>
<dbReference type="InterPro" id="IPR000644">
    <property type="entry name" value="CBS_dom"/>
</dbReference>
<evidence type="ECO:0000259" key="3">
    <source>
        <dbReference type="PROSITE" id="PS51371"/>
    </source>
</evidence>
<feature type="domain" description="CBS" evidence="3">
    <location>
        <begin position="11"/>
        <end position="67"/>
    </location>
</feature>
<organism evidence="4 5">
    <name type="scientific">Candidatus Methanolliviera hydrocarbonicum</name>
    <dbReference type="NCBI Taxonomy" id="2491085"/>
    <lineage>
        <taxon>Archaea</taxon>
        <taxon>Methanobacteriati</taxon>
        <taxon>Methanobacteriota</taxon>
        <taxon>Candidatus Methanoliparia</taxon>
        <taxon>Candidatus Methanoliparales</taxon>
        <taxon>Candidatus Methanollivieraceae</taxon>
        <taxon>Candidatus Methanolliviera</taxon>
    </lineage>
</organism>
<dbReference type="SMART" id="SM00116">
    <property type="entry name" value="CBS"/>
    <property type="match status" value="4"/>
</dbReference>
<dbReference type="EMBL" id="RXIL01000027">
    <property type="protein sequence ID" value="RZN72634.1"/>
    <property type="molecule type" value="Genomic_DNA"/>
</dbReference>
<dbReference type="InterPro" id="IPR046342">
    <property type="entry name" value="CBS_dom_sf"/>
</dbReference>
<name>A0A520KYD8_9EURY</name>
<evidence type="ECO:0000256" key="2">
    <source>
        <dbReference type="PROSITE-ProRule" id="PRU00703"/>
    </source>
</evidence>
<feature type="domain" description="CBS" evidence="3">
    <location>
        <begin position="69"/>
        <end position="125"/>
    </location>
</feature>
<accession>A0A520KYD8</accession>
<dbReference type="InterPro" id="IPR051462">
    <property type="entry name" value="CBS_domain-containing"/>
</dbReference>
<keyword evidence="1" id="KW-0677">Repeat</keyword>
<evidence type="ECO:0000313" key="5">
    <source>
        <dbReference type="Proteomes" id="UP000320766"/>
    </source>
</evidence>
<reference evidence="4 5" key="1">
    <citation type="journal article" date="2019" name="Nat. Microbiol.">
        <title>Wide diversity of methane and short-chain alkane metabolisms in uncultured archaea.</title>
        <authorList>
            <person name="Borrel G."/>
            <person name="Adam P.S."/>
            <person name="McKay L.J."/>
            <person name="Chen L.X."/>
            <person name="Sierra-Garcia I.N."/>
            <person name="Sieber C.M."/>
            <person name="Letourneur Q."/>
            <person name="Ghozlane A."/>
            <person name="Andersen G.L."/>
            <person name="Li W.J."/>
            <person name="Hallam S.J."/>
            <person name="Muyzer G."/>
            <person name="de Oliveira V.M."/>
            <person name="Inskeep W.P."/>
            <person name="Banfield J.F."/>
            <person name="Gribaldo S."/>
        </authorList>
    </citation>
    <scope>NUCLEOTIDE SEQUENCE [LARGE SCALE GENOMIC DNA]</scope>
    <source>
        <strain evidence="4">NM1b</strain>
    </source>
</reference>
<feature type="domain" description="CBS" evidence="3">
    <location>
        <begin position="131"/>
        <end position="189"/>
    </location>
</feature>
<evidence type="ECO:0000256" key="1">
    <source>
        <dbReference type="ARBA" id="ARBA00022737"/>
    </source>
</evidence>
<dbReference type="Gene3D" id="3.10.580.10">
    <property type="entry name" value="CBS-domain"/>
    <property type="match status" value="2"/>
</dbReference>
<keyword evidence="2" id="KW-0129">CBS domain</keyword>
<dbReference type="Proteomes" id="UP000320766">
    <property type="component" value="Unassembled WGS sequence"/>
</dbReference>
<dbReference type="PANTHER" id="PTHR48108">
    <property type="entry name" value="CBS DOMAIN-CONTAINING PROTEIN CBSX2, CHLOROPLASTIC"/>
    <property type="match status" value="1"/>
</dbReference>
<dbReference type="PANTHER" id="PTHR48108:SF35">
    <property type="entry name" value="ZINC METALLOPROTEASE MJ0392"/>
    <property type="match status" value="1"/>
</dbReference>